<sequence>MIFLIELLLTVSSLNLSLISGALRSSKNFGVSVYDRLPLWTPTDVKYSLSELATSNGSTIVVLSSVFRVISQFSSDAIFFLPSRSTISSAIFQAHLDLLDAFLSDSVHCFFFFSRTSVINCCL</sequence>
<evidence type="ECO:0000313" key="2">
    <source>
        <dbReference type="EMBL" id="CAG6748622.1"/>
    </source>
</evidence>
<dbReference type="EMBL" id="HBUF01519875">
    <property type="protein sequence ID" value="CAG6748622.1"/>
    <property type="molecule type" value="Transcribed_RNA"/>
</dbReference>
<keyword evidence="1" id="KW-0732">Signal</keyword>
<dbReference type="AlphaFoldDB" id="A0A8D8ZJJ8"/>
<reference evidence="2" key="1">
    <citation type="submission" date="2021-05" db="EMBL/GenBank/DDBJ databases">
        <authorList>
            <person name="Alioto T."/>
            <person name="Alioto T."/>
            <person name="Gomez Garrido J."/>
        </authorList>
    </citation>
    <scope>NUCLEOTIDE SEQUENCE</scope>
</reference>
<proteinExistence type="predicted"/>
<feature type="signal peptide" evidence="1">
    <location>
        <begin position="1"/>
        <end position="21"/>
    </location>
</feature>
<protein>
    <recommendedName>
        <fullName evidence="3">Secreted protein</fullName>
    </recommendedName>
</protein>
<dbReference type="EMBL" id="HBUF01519876">
    <property type="protein sequence ID" value="CAG6748625.1"/>
    <property type="molecule type" value="Transcribed_RNA"/>
</dbReference>
<name>A0A8D8ZJJ8_9HEMI</name>
<accession>A0A8D8ZJJ8</accession>
<evidence type="ECO:0008006" key="3">
    <source>
        <dbReference type="Google" id="ProtNLM"/>
    </source>
</evidence>
<organism evidence="2">
    <name type="scientific">Cacopsylla melanoneura</name>
    <dbReference type="NCBI Taxonomy" id="428564"/>
    <lineage>
        <taxon>Eukaryota</taxon>
        <taxon>Metazoa</taxon>
        <taxon>Ecdysozoa</taxon>
        <taxon>Arthropoda</taxon>
        <taxon>Hexapoda</taxon>
        <taxon>Insecta</taxon>
        <taxon>Pterygota</taxon>
        <taxon>Neoptera</taxon>
        <taxon>Paraneoptera</taxon>
        <taxon>Hemiptera</taxon>
        <taxon>Sternorrhyncha</taxon>
        <taxon>Psylloidea</taxon>
        <taxon>Psyllidae</taxon>
        <taxon>Psyllinae</taxon>
        <taxon>Cacopsylla</taxon>
    </lineage>
</organism>
<evidence type="ECO:0000256" key="1">
    <source>
        <dbReference type="SAM" id="SignalP"/>
    </source>
</evidence>
<feature type="chain" id="PRO_5036428974" description="Secreted protein" evidence="1">
    <location>
        <begin position="22"/>
        <end position="123"/>
    </location>
</feature>